<dbReference type="STRING" id="1334022.SAMN04487907_109164"/>
<evidence type="ECO:0000313" key="2">
    <source>
        <dbReference type="Proteomes" id="UP000199438"/>
    </source>
</evidence>
<proteinExistence type="predicted"/>
<name>A0A1I1MEB0_9FLAO</name>
<dbReference type="Proteomes" id="UP000199438">
    <property type="component" value="Unassembled WGS sequence"/>
</dbReference>
<sequence>MNVLILYWNLVKFKRIDEKYFNRNLTIIYLNMNSLRNLETLYSYALFLHYNFDSS</sequence>
<evidence type="ECO:0000313" key="1">
    <source>
        <dbReference type="EMBL" id="SFC83709.1"/>
    </source>
</evidence>
<organism evidence="1 2">
    <name type="scientific">Zunongwangia mangrovi</name>
    <dbReference type="NCBI Taxonomy" id="1334022"/>
    <lineage>
        <taxon>Bacteria</taxon>
        <taxon>Pseudomonadati</taxon>
        <taxon>Bacteroidota</taxon>
        <taxon>Flavobacteriia</taxon>
        <taxon>Flavobacteriales</taxon>
        <taxon>Flavobacteriaceae</taxon>
        <taxon>Zunongwangia</taxon>
    </lineage>
</organism>
<protein>
    <submittedName>
        <fullName evidence="1">Uncharacterized protein</fullName>
    </submittedName>
</protein>
<accession>A0A1I1MEB0</accession>
<reference evidence="2" key="1">
    <citation type="submission" date="2016-10" db="EMBL/GenBank/DDBJ databases">
        <authorList>
            <person name="Varghese N."/>
            <person name="Submissions S."/>
        </authorList>
    </citation>
    <scope>NUCLEOTIDE SEQUENCE [LARGE SCALE GENOMIC DNA]</scope>
    <source>
        <strain evidence="2">DSM 24499</strain>
    </source>
</reference>
<dbReference type="EMBL" id="FOKV01000009">
    <property type="protein sequence ID" value="SFC83709.1"/>
    <property type="molecule type" value="Genomic_DNA"/>
</dbReference>
<keyword evidence="2" id="KW-1185">Reference proteome</keyword>
<gene>
    <name evidence="1" type="ORF">SAMN04487907_109164</name>
</gene>
<dbReference type="AlphaFoldDB" id="A0A1I1MEB0"/>